<dbReference type="NCBIfam" id="TIGR02532">
    <property type="entry name" value="IV_pilin_GFxxxE"/>
    <property type="match status" value="1"/>
</dbReference>
<dbReference type="RefSeq" id="WP_149389581.1">
    <property type="nucleotide sequence ID" value="NZ_SMRS01000001.1"/>
</dbReference>
<comment type="caution">
    <text evidence="2">The sequence shown here is derived from an EMBL/GenBank/DDBJ whole genome shotgun (WGS) entry which is preliminary data.</text>
</comment>
<dbReference type="Proteomes" id="UP000325302">
    <property type="component" value="Unassembled WGS sequence"/>
</dbReference>
<protein>
    <submittedName>
        <fullName evidence="2">Prepilin-type N-terminal cleavage/methylation domain-containing protein</fullName>
    </submittedName>
</protein>
<evidence type="ECO:0000256" key="1">
    <source>
        <dbReference type="SAM" id="Phobius"/>
    </source>
</evidence>
<evidence type="ECO:0000313" key="3">
    <source>
        <dbReference type="Proteomes" id="UP000325302"/>
    </source>
</evidence>
<gene>
    <name evidence="2" type="ORF">E1H14_00950</name>
</gene>
<keyword evidence="1" id="KW-1133">Transmembrane helix</keyword>
<dbReference type="AlphaFoldDB" id="A0A5A9W6M2"/>
<dbReference type="InterPro" id="IPR012902">
    <property type="entry name" value="N_methyl_site"/>
</dbReference>
<organism evidence="2 3">
    <name type="scientific">Nitrincola tapanii</name>
    <dbReference type="NCBI Taxonomy" id="1708751"/>
    <lineage>
        <taxon>Bacteria</taxon>
        <taxon>Pseudomonadati</taxon>
        <taxon>Pseudomonadota</taxon>
        <taxon>Gammaproteobacteria</taxon>
        <taxon>Oceanospirillales</taxon>
        <taxon>Oceanospirillaceae</taxon>
        <taxon>Nitrincola</taxon>
    </lineage>
</organism>
<keyword evidence="1" id="KW-0812">Transmembrane</keyword>
<accession>A0A5A9W6M2</accession>
<dbReference type="EMBL" id="SMRS01000001">
    <property type="protein sequence ID" value="KAA0876332.1"/>
    <property type="molecule type" value="Genomic_DNA"/>
</dbReference>
<feature type="transmembrane region" description="Helical" evidence="1">
    <location>
        <begin position="20"/>
        <end position="39"/>
    </location>
</feature>
<keyword evidence="3" id="KW-1185">Reference proteome</keyword>
<keyword evidence="1" id="KW-0472">Membrane</keyword>
<reference evidence="2 3" key="1">
    <citation type="submission" date="2019-03" db="EMBL/GenBank/DDBJ databases">
        <title>Nitrincola sp. nov. isolated from an Indian soda lake.</title>
        <authorList>
            <person name="Joshi A."/>
            <person name="Thite S.V."/>
            <person name="Joseph N."/>
            <person name="Dhotre D."/>
            <person name="Moorthy M."/>
            <person name="Shouche Y.S."/>
        </authorList>
    </citation>
    <scope>NUCLEOTIDE SEQUENCE [LARGE SCALE GENOMIC DNA]</scope>
    <source>
        <strain evidence="2 3">MEB193</strain>
    </source>
</reference>
<name>A0A5A9W6M2_9GAMM</name>
<proteinExistence type="predicted"/>
<sequence>MSVYTPILSTLPLQHAQAGFNLIEIMISLLIFSSLSLALTQLQLNSLHASIQSYQEIYQHLQAQNAQELRWAQRCEFVSASSLLNDAERVISC</sequence>
<evidence type="ECO:0000313" key="2">
    <source>
        <dbReference type="EMBL" id="KAA0876332.1"/>
    </source>
</evidence>